<dbReference type="Pfam" id="PF22007">
    <property type="entry name" value="DUF6930"/>
    <property type="match status" value="1"/>
</dbReference>
<gene>
    <name evidence="3" type="ORF">ERS852491_04174</name>
</gene>
<evidence type="ECO:0000313" key="3">
    <source>
        <dbReference type="EMBL" id="CUP06605.1"/>
    </source>
</evidence>
<protein>
    <submittedName>
        <fullName evidence="3">Uncharacterized protein</fullName>
    </submittedName>
</protein>
<dbReference type="InterPro" id="IPR055733">
    <property type="entry name" value="DUF7309"/>
</dbReference>
<evidence type="ECO:0000259" key="1">
    <source>
        <dbReference type="Pfam" id="PF22007"/>
    </source>
</evidence>
<dbReference type="RefSeq" id="WP_050641259.1">
    <property type="nucleotide sequence ID" value="NZ_CABKUE010000009.1"/>
</dbReference>
<dbReference type="AlphaFoldDB" id="A0A174KAM2"/>
<organism evidence="3 4">
    <name type="scientific">Faecalicatena contorta</name>
    <dbReference type="NCBI Taxonomy" id="39482"/>
    <lineage>
        <taxon>Bacteria</taxon>
        <taxon>Bacillati</taxon>
        <taxon>Bacillota</taxon>
        <taxon>Clostridia</taxon>
        <taxon>Lachnospirales</taxon>
        <taxon>Lachnospiraceae</taxon>
        <taxon>Faecalicatena</taxon>
    </lineage>
</organism>
<feature type="domain" description="DUF6930" evidence="1">
    <location>
        <begin position="216"/>
        <end position="333"/>
    </location>
</feature>
<feature type="domain" description="DUF7309" evidence="2">
    <location>
        <begin position="10"/>
        <end position="178"/>
    </location>
</feature>
<dbReference type="OrthoDB" id="9801392at2"/>
<name>A0A174KAM2_9FIRM</name>
<reference evidence="3 4" key="1">
    <citation type="submission" date="2015-09" db="EMBL/GenBank/DDBJ databases">
        <authorList>
            <consortium name="Pathogen Informatics"/>
        </authorList>
    </citation>
    <scope>NUCLEOTIDE SEQUENCE [LARGE SCALE GENOMIC DNA]</scope>
    <source>
        <strain evidence="3 4">2789STDY5834876</strain>
    </source>
</reference>
<evidence type="ECO:0000259" key="2">
    <source>
        <dbReference type="Pfam" id="PF23988"/>
    </source>
</evidence>
<accession>A0A174KAM2</accession>
<dbReference type="STRING" id="39482.ERS852491_04174"/>
<dbReference type="EMBL" id="CYZU01000053">
    <property type="protein sequence ID" value="CUP06605.1"/>
    <property type="molecule type" value="Genomic_DNA"/>
</dbReference>
<dbReference type="Proteomes" id="UP000095544">
    <property type="component" value="Unassembled WGS sequence"/>
</dbReference>
<dbReference type="Pfam" id="PF23988">
    <property type="entry name" value="DUF7309"/>
    <property type="match status" value="1"/>
</dbReference>
<evidence type="ECO:0000313" key="4">
    <source>
        <dbReference type="Proteomes" id="UP000095544"/>
    </source>
</evidence>
<proteinExistence type="predicted"/>
<sequence>MRREADLTAWGKLYETAGKIKALEPWKDFWDMDLIIVCPKGKKVPYFCSIMGHGGVCCGISVYKGEEGLRDFDMLTMADVGGIPLDYAMYEQNNLTCYWGDREEVGTKQKKIIKELGLKFRGRGQWLFFLSFKKRYTPYLPDAEEVEELTGVYEGLLAILEDYRQNHIPVDYEQGEYLWSIYNKKEKRWKSEIHALPYEPESAIGIIELSDEILKKKLQKCPSVEGELQMDFLYLNNSTIENEYDRPINPLLFLVVDGESGMILNVELLDPEDEEIDFILSFFIDFTQQYGRIKTIKARNPLIYSALADICQRCSIELTNGDMAEIDEAIQDLKDHL</sequence>
<dbReference type="InterPro" id="IPR054216">
    <property type="entry name" value="DUF6930"/>
</dbReference>